<evidence type="ECO:0000256" key="4">
    <source>
        <dbReference type="ARBA" id="ARBA00022906"/>
    </source>
</evidence>
<keyword evidence="4" id="KW-0862">Zinc</keyword>
<gene>
    <name evidence="9" type="ORF">SAMN06296416_10113</name>
</gene>
<sequence length="314" mass="34174">MAGGGDSTRAIFFALGANLAIAAAKGVAAFVTGSGAMLAETVHSLADCGNQLLLLLGLRQARRPASSEYPLGYGRAIYFWSFLVAVMLFSIVGMFSLYEGVHKLQRPEPLRQWGWAVGVLAFAIVAEGISMRACLQEVNKSRGGRSLWRWFRDSRQAELVVIFGEDLAALLGLLFALLAVVLSVITGNPLWDAIGTMAIGALLIVIAVLVAIEIKAMLIGQSVDPVLEQRLLDYLKARAEIEKLIHVITLQQGNEVVVSVQAVMRQREDVHALLLDINRVEDELKADFPVVRWTFFEPDLPRAQQVGRQGAPAA</sequence>
<keyword evidence="4" id="KW-0864">Zinc transport</keyword>
<feature type="domain" description="Cation efflux protein transmembrane" evidence="8">
    <location>
        <begin position="11"/>
        <end position="216"/>
    </location>
</feature>
<keyword evidence="5 7" id="KW-1133">Transmembrane helix</keyword>
<comment type="subcellular location">
    <subcellularLocation>
        <location evidence="1">Membrane</location>
        <topology evidence="1">Multi-pass membrane protein</topology>
    </subcellularLocation>
</comment>
<dbReference type="GO" id="GO:0016020">
    <property type="term" value="C:membrane"/>
    <property type="evidence" value="ECO:0007669"/>
    <property type="project" value="UniProtKB-SubCell"/>
</dbReference>
<dbReference type="Pfam" id="PF01545">
    <property type="entry name" value="Cation_efflux"/>
    <property type="match status" value="1"/>
</dbReference>
<feature type="transmembrane region" description="Helical" evidence="7">
    <location>
        <begin position="77"/>
        <end position="98"/>
    </location>
</feature>
<evidence type="ECO:0000256" key="2">
    <source>
        <dbReference type="ARBA" id="ARBA00022448"/>
    </source>
</evidence>
<dbReference type="RefSeq" id="WP_097119837.1">
    <property type="nucleotide sequence ID" value="NZ_OCND01000001.1"/>
</dbReference>
<proteinExistence type="predicted"/>
<dbReference type="OrthoDB" id="9806522at2"/>
<name>A0A286CV10_9GAMM</name>
<reference evidence="9 10" key="1">
    <citation type="submission" date="2017-09" db="EMBL/GenBank/DDBJ databases">
        <authorList>
            <person name="Ehlers B."/>
            <person name="Leendertz F.H."/>
        </authorList>
    </citation>
    <scope>NUCLEOTIDE SEQUENCE [LARGE SCALE GENOMIC DNA]</scope>
    <source>
        <strain evidence="9 10">CGMCC 1.10978</strain>
    </source>
</reference>
<feature type="transmembrane region" description="Helical" evidence="7">
    <location>
        <begin position="159"/>
        <end position="185"/>
    </location>
</feature>
<organism evidence="9 10">
    <name type="scientific">Pseudoxanthomonas wuyuanensis</name>
    <dbReference type="NCBI Taxonomy" id="1073196"/>
    <lineage>
        <taxon>Bacteria</taxon>
        <taxon>Pseudomonadati</taxon>
        <taxon>Pseudomonadota</taxon>
        <taxon>Gammaproteobacteria</taxon>
        <taxon>Lysobacterales</taxon>
        <taxon>Lysobacteraceae</taxon>
        <taxon>Pseudoxanthomonas</taxon>
    </lineage>
</organism>
<dbReference type="InterPro" id="IPR002524">
    <property type="entry name" value="Cation_efflux"/>
</dbReference>
<dbReference type="GO" id="GO:0008324">
    <property type="term" value="F:monoatomic cation transmembrane transporter activity"/>
    <property type="evidence" value="ECO:0007669"/>
    <property type="project" value="InterPro"/>
</dbReference>
<feature type="transmembrane region" description="Helical" evidence="7">
    <location>
        <begin position="113"/>
        <end position="135"/>
    </location>
</feature>
<keyword evidence="3 7" id="KW-0812">Transmembrane</keyword>
<dbReference type="SUPFAM" id="SSF160240">
    <property type="entry name" value="Cation efflux protein cytoplasmic domain-like"/>
    <property type="match status" value="1"/>
</dbReference>
<accession>A0A286CV10</accession>
<evidence type="ECO:0000256" key="3">
    <source>
        <dbReference type="ARBA" id="ARBA00022692"/>
    </source>
</evidence>
<evidence type="ECO:0000256" key="5">
    <source>
        <dbReference type="ARBA" id="ARBA00022989"/>
    </source>
</evidence>
<evidence type="ECO:0000256" key="1">
    <source>
        <dbReference type="ARBA" id="ARBA00004141"/>
    </source>
</evidence>
<dbReference type="Gene3D" id="1.20.1510.10">
    <property type="entry name" value="Cation efflux protein transmembrane domain"/>
    <property type="match status" value="1"/>
</dbReference>
<dbReference type="SUPFAM" id="SSF161111">
    <property type="entry name" value="Cation efflux protein transmembrane domain-like"/>
    <property type="match status" value="1"/>
</dbReference>
<feature type="transmembrane region" description="Helical" evidence="7">
    <location>
        <begin position="12"/>
        <end position="31"/>
    </location>
</feature>
<dbReference type="InterPro" id="IPR027469">
    <property type="entry name" value="Cation_efflux_TMD_sf"/>
</dbReference>
<keyword evidence="4" id="KW-0406">Ion transport</keyword>
<dbReference type="InterPro" id="IPR058533">
    <property type="entry name" value="Cation_efflux_TM"/>
</dbReference>
<dbReference type="GO" id="GO:0006829">
    <property type="term" value="P:zinc ion transport"/>
    <property type="evidence" value="ECO:0007669"/>
    <property type="project" value="UniProtKB-KW"/>
</dbReference>
<evidence type="ECO:0000313" key="10">
    <source>
        <dbReference type="Proteomes" id="UP000219374"/>
    </source>
</evidence>
<keyword evidence="10" id="KW-1185">Reference proteome</keyword>
<dbReference type="InterPro" id="IPR040177">
    <property type="entry name" value="SLC30A9"/>
</dbReference>
<evidence type="ECO:0000313" key="9">
    <source>
        <dbReference type="EMBL" id="SOD50241.1"/>
    </source>
</evidence>
<evidence type="ECO:0000256" key="7">
    <source>
        <dbReference type="SAM" id="Phobius"/>
    </source>
</evidence>
<dbReference type="Proteomes" id="UP000219374">
    <property type="component" value="Unassembled WGS sequence"/>
</dbReference>
<dbReference type="EMBL" id="OCND01000001">
    <property type="protein sequence ID" value="SOD50241.1"/>
    <property type="molecule type" value="Genomic_DNA"/>
</dbReference>
<evidence type="ECO:0000256" key="6">
    <source>
        <dbReference type="ARBA" id="ARBA00023136"/>
    </source>
</evidence>
<dbReference type="InterPro" id="IPR036837">
    <property type="entry name" value="Cation_efflux_CTD_sf"/>
</dbReference>
<dbReference type="NCBIfam" id="TIGR01297">
    <property type="entry name" value="CDF"/>
    <property type="match status" value="1"/>
</dbReference>
<keyword evidence="6 7" id="KW-0472">Membrane</keyword>
<dbReference type="AlphaFoldDB" id="A0A286CV10"/>
<evidence type="ECO:0000259" key="8">
    <source>
        <dbReference type="Pfam" id="PF01545"/>
    </source>
</evidence>
<feature type="transmembrane region" description="Helical" evidence="7">
    <location>
        <begin position="191"/>
        <end position="212"/>
    </location>
</feature>
<dbReference type="PANTHER" id="PTHR13414">
    <property type="entry name" value="HUEL-CATION TRANSPORTER"/>
    <property type="match status" value="1"/>
</dbReference>
<keyword evidence="2" id="KW-0813">Transport</keyword>
<dbReference type="PANTHER" id="PTHR13414:SF9">
    <property type="entry name" value="PROTON-COUPLED ZINC ANTIPORTER SLC30A9, MITOCHONDRIAL"/>
    <property type="match status" value="1"/>
</dbReference>
<protein>
    <submittedName>
        <fullName evidence="9">Cation diffusion facilitator family transporter</fullName>
    </submittedName>
</protein>